<accession>A0A5B7G3J8</accession>
<reference evidence="1 2" key="1">
    <citation type="submission" date="2019-05" db="EMBL/GenBank/DDBJ databases">
        <title>Another draft genome of Portunus trituberculatus and its Hox gene families provides insights of decapod evolution.</title>
        <authorList>
            <person name="Jeong J.-H."/>
            <person name="Song I."/>
            <person name="Kim S."/>
            <person name="Choi T."/>
            <person name="Kim D."/>
            <person name="Ryu S."/>
            <person name="Kim W."/>
        </authorList>
    </citation>
    <scope>NUCLEOTIDE SEQUENCE [LARGE SCALE GENOMIC DNA]</scope>
    <source>
        <tissue evidence="1">Muscle</tissue>
    </source>
</reference>
<dbReference type="InterPro" id="IPR043502">
    <property type="entry name" value="DNA/RNA_pol_sf"/>
</dbReference>
<dbReference type="AlphaFoldDB" id="A0A5B7G3J8"/>
<keyword evidence="2" id="KW-1185">Reference proteome</keyword>
<dbReference type="InterPro" id="IPR043128">
    <property type="entry name" value="Rev_trsase/Diguanyl_cyclase"/>
</dbReference>
<dbReference type="SUPFAM" id="SSF56672">
    <property type="entry name" value="DNA/RNA polymerases"/>
    <property type="match status" value="1"/>
</dbReference>
<organism evidence="1 2">
    <name type="scientific">Portunus trituberculatus</name>
    <name type="common">Swimming crab</name>
    <name type="synonym">Neptunus trituberculatus</name>
    <dbReference type="NCBI Taxonomy" id="210409"/>
    <lineage>
        <taxon>Eukaryota</taxon>
        <taxon>Metazoa</taxon>
        <taxon>Ecdysozoa</taxon>
        <taxon>Arthropoda</taxon>
        <taxon>Crustacea</taxon>
        <taxon>Multicrustacea</taxon>
        <taxon>Malacostraca</taxon>
        <taxon>Eumalacostraca</taxon>
        <taxon>Eucarida</taxon>
        <taxon>Decapoda</taxon>
        <taxon>Pleocyemata</taxon>
        <taxon>Brachyura</taxon>
        <taxon>Eubrachyura</taxon>
        <taxon>Portunoidea</taxon>
        <taxon>Portunidae</taxon>
        <taxon>Portuninae</taxon>
        <taxon>Portunus</taxon>
    </lineage>
</organism>
<gene>
    <name evidence="1" type="ORF">E2C01_045980</name>
</gene>
<sequence>MPWHVPPRPVDAGADPGGAVVSQAAATGWPSFSEEVDEVFDDVPLGEGGTPDEEGVSSFYWGRAHLWDFMTWPHYLGAASFSSGSGGLQEQLGCSLGISNPASAKFTLPRRASGLRLIVPLVPDTLHQLRILRFCPLLLLRDPPLSSVPVEFLAYRRGLDRHSALEAAVSDMLIKGAIEQVADPQARFYSRVLLVPVSTGAWRLICDLSILYRFLVVTHFRKETVSSVLESMAKGEWMVSLDLWDAYYQVLVHPRSCKYRQPPLNKDSHNEISLQQMFPFTTICLSNEHQTHFNKILSR</sequence>
<dbReference type="OrthoDB" id="6771932at2759"/>
<dbReference type="Gene3D" id="3.10.10.10">
    <property type="entry name" value="HIV Type 1 Reverse Transcriptase, subunit A, domain 1"/>
    <property type="match status" value="1"/>
</dbReference>
<evidence type="ECO:0000313" key="2">
    <source>
        <dbReference type="Proteomes" id="UP000324222"/>
    </source>
</evidence>
<evidence type="ECO:0000313" key="1">
    <source>
        <dbReference type="EMBL" id="MPC52119.1"/>
    </source>
</evidence>
<dbReference type="EMBL" id="VSRR010010630">
    <property type="protein sequence ID" value="MPC52119.1"/>
    <property type="molecule type" value="Genomic_DNA"/>
</dbReference>
<dbReference type="GO" id="GO:0071897">
    <property type="term" value="P:DNA biosynthetic process"/>
    <property type="evidence" value="ECO:0007669"/>
    <property type="project" value="UniProtKB-ARBA"/>
</dbReference>
<protein>
    <submittedName>
        <fullName evidence="1">Uncharacterized protein</fullName>
    </submittedName>
</protein>
<proteinExistence type="predicted"/>
<dbReference type="Proteomes" id="UP000324222">
    <property type="component" value="Unassembled WGS sequence"/>
</dbReference>
<dbReference type="Gene3D" id="3.30.70.270">
    <property type="match status" value="1"/>
</dbReference>
<comment type="caution">
    <text evidence="1">The sequence shown here is derived from an EMBL/GenBank/DDBJ whole genome shotgun (WGS) entry which is preliminary data.</text>
</comment>
<name>A0A5B7G3J8_PORTR</name>